<accession>A0A3M0K1N1</accession>
<dbReference type="OrthoDB" id="7689696at2759"/>
<comment type="caution">
    <text evidence="1">The sequence shown here is derived from an EMBL/GenBank/DDBJ whole genome shotgun (WGS) entry which is preliminary data.</text>
</comment>
<gene>
    <name evidence="1" type="ORF">DUI87_15662</name>
</gene>
<dbReference type="EMBL" id="QRBI01000120">
    <property type="protein sequence ID" value="RMC06231.1"/>
    <property type="molecule type" value="Genomic_DNA"/>
</dbReference>
<keyword evidence="2" id="KW-1185">Reference proteome</keyword>
<name>A0A3M0K1N1_HIRRU</name>
<evidence type="ECO:0000313" key="2">
    <source>
        <dbReference type="Proteomes" id="UP000269221"/>
    </source>
</evidence>
<evidence type="ECO:0000313" key="1">
    <source>
        <dbReference type="EMBL" id="RMC06231.1"/>
    </source>
</evidence>
<protein>
    <submittedName>
        <fullName evidence="1">Uncharacterized protein</fullName>
    </submittedName>
</protein>
<dbReference type="Proteomes" id="UP000269221">
    <property type="component" value="Unassembled WGS sequence"/>
</dbReference>
<organism evidence="1 2">
    <name type="scientific">Hirundo rustica rustica</name>
    <dbReference type="NCBI Taxonomy" id="333673"/>
    <lineage>
        <taxon>Eukaryota</taxon>
        <taxon>Metazoa</taxon>
        <taxon>Chordata</taxon>
        <taxon>Craniata</taxon>
        <taxon>Vertebrata</taxon>
        <taxon>Euteleostomi</taxon>
        <taxon>Archelosauria</taxon>
        <taxon>Archosauria</taxon>
        <taxon>Dinosauria</taxon>
        <taxon>Saurischia</taxon>
        <taxon>Theropoda</taxon>
        <taxon>Coelurosauria</taxon>
        <taxon>Aves</taxon>
        <taxon>Neognathae</taxon>
        <taxon>Neoaves</taxon>
        <taxon>Telluraves</taxon>
        <taxon>Australaves</taxon>
        <taxon>Passeriformes</taxon>
        <taxon>Sylvioidea</taxon>
        <taxon>Hirundinidae</taxon>
        <taxon>Hirundo</taxon>
    </lineage>
</organism>
<dbReference type="AlphaFoldDB" id="A0A3M0K1N1"/>
<reference evidence="1 2" key="1">
    <citation type="submission" date="2018-07" db="EMBL/GenBank/DDBJ databases">
        <title>A high quality draft genome assembly of the barn swallow (H. rustica rustica).</title>
        <authorList>
            <person name="Formenti G."/>
            <person name="Chiara M."/>
            <person name="Poveda L."/>
            <person name="Francoijs K.-J."/>
            <person name="Bonisoli-Alquati A."/>
            <person name="Canova L."/>
            <person name="Gianfranceschi L."/>
            <person name="Horner D.S."/>
            <person name="Saino N."/>
        </authorList>
    </citation>
    <scope>NUCLEOTIDE SEQUENCE [LARGE SCALE GENOMIC DNA]</scope>
    <source>
        <strain evidence="1">Chelidonia</strain>
        <tissue evidence="1">Blood</tissue>
    </source>
</reference>
<proteinExistence type="predicted"/>
<sequence>MYGSSHTCTPPLKYQLVNIFPEPRSDATILAEASLTLNNVEGLLQLVKSLAINPSCENQSVSVVSPCKAGPGQLCPAGKNSGGPKQRVEWSGVEWSGVEWSGVEWSGVEWSGVQWSAVECSGVQWSAVEMLQLGSVETLADENIIQKAVNVSLSRALAIVDSE</sequence>